<dbReference type="EMBL" id="BONX01000045">
    <property type="protein sequence ID" value="GIG99468.1"/>
    <property type="molecule type" value="Genomic_DNA"/>
</dbReference>
<organism evidence="2 3">
    <name type="scientific">Plantactinospora mayteni</name>
    <dbReference type="NCBI Taxonomy" id="566021"/>
    <lineage>
        <taxon>Bacteria</taxon>
        <taxon>Bacillati</taxon>
        <taxon>Actinomycetota</taxon>
        <taxon>Actinomycetes</taxon>
        <taxon>Micromonosporales</taxon>
        <taxon>Micromonosporaceae</taxon>
        <taxon>Plantactinospora</taxon>
    </lineage>
</organism>
<comment type="caution">
    <text evidence="2">The sequence shown here is derived from an EMBL/GenBank/DDBJ whole genome shotgun (WGS) entry which is preliminary data.</text>
</comment>
<evidence type="ECO:0000313" key="3">
    <source>
        <dbReference type="Proteomes" id="UP000621500"/>
    </source>
</evidence>
<name>A0ABQ4EXT1_9ACTN</name>
<sequence>MQGPNERLRQARLARLSPSGSGRAMSRQELAEAVNAVVFAATGVVIRLNANYIGKLELGVHRWPAEPTRRAFRAVLDAGRDADLGFFIVYGTRTGAGNAPRVQVPERRRCGGVAAARPVGVGWPGRDDWGRR</sequence>
<evidence type="ECO:0000256" key="1">
    <source>
        <dbReference type="SAM" id="MobiDB-lite"/>
    </source>
</evidence>
<evidence type="ECO:0000313" key="2">
    <source>
        <dbReference type="EMBL" id="GIG99468.1"/>
    </source>
</evidence>
<keyword evidence="3" id="KW-1185">Reference proteome</keyword>
<protein>
    <recommendedName>
        <fullName evidence="4">Schlafen AlbA-2 domain-containing protein</fullName>
    </recommendedName>
</protein>
<dbReference type="Proteomes" id="UP000621500">
    <property type="component" value="Unassembled WGS sequence"/>
</dbReference>
<reference evidence="2 3" key="1">
    <citation type="submission" date="2021-01" db="EMBL/GenBank/DDBJ databases">
        <title>Whole genome shotgun sequence of Plantactinospora mayteni NBRC 109088.</title>
        <authorList>
            <person name="Komaki H."/>
            <person name="Tamura T."/>
        </authorList>
    </citation>
    <scope>NUCLEOTIDE SEQUENCE [LARGE SCALE GENOMIC DNA]</scope>
    <source>
        <strain evidence="2 3">NBRC 109088</strain>
    </source>
</reference>
<gene>
    <name evidence="2" type="ORF">Pma05_60410</name>
</gene>
<proteinExistence type="predicted"/>
<dbReference type="RefSeq" id="WP_203860844.1">
    <property type="nucleotide sequence ID" value="NZ_BAAAZQ010000014.1"/>
</dbReference>
<accession>A0ABQ4EXT1</accession>
<feature type="region of interest" description="Disordered" evidence="1">
    <location>
        <begin position="1"/>
        <end position="21"/>
    </location>
</feature>
<evidence type="ECO:0008006" key="4">
    <source>
        <dbReference type="Google" id="ProtNLM"/>
    </source>
</evidence>